<keyword evidence="3" id="KW-1185">Reference proteome</keyword>
<dbReference type="PANTHER" id="PTHR22911">
    <property type="entry name" value="ACYL-MALONYL CONDENSING ENZYME-RELATED"/>
    <property type="match status" value="1"/>
</dbReference>
<keyword evidence="1" id="KW-0812">Transmembrane</keyword>
<sequence length="351" mass="39438">MVAKLASAFIERCSSYSDLMEKTLGNDPAAYTYGVLSELFFFVANLGVILIPGMDSGTALMIRGISSMIIALIMSKAQGIPLHLNSHLFKVVTIRNFFVGLHILMIFYCIGKLPVSLIYIIEQTAPLWIFIINYFQYGLQIRIKDIFIFIASMLGVCMITFPQTFSQILSSVFSAQQQPEQNSNIQQNGETTSSDKYYQGTARLILVIIYSMSMISFSFGLLYIKKAKEHLSVIQIIFNQGTHFWLLSSIQFQYLIFGSVLSLNQKEVGLSFQLTAETIINGMILIGTFSYIYQIMYLRGSIITTNHGKYAMTGYSAVLFSYIYEILILGELPNFLQIIGLVIVVVALLNN</sequence>
<accession>I7MEW2</accession>
<dbReference type="GeneID" id="7841521"/>
<dbReference type="KEGG" id="tet:TTHERM_00283020"/>
<feature type="transmembrane region" description="Helical" evidence="1">
    <location>
        <begin position="310"/>
        <end position="328"/>
    </location>
</feature>
<evidence type="ECO:0000313" key="3">
    <source>
        <dbReference type="Proteomes" id="UP000009168"/>
    </source>
</evidence>
<evidence type="ECO:0000313" key="2">
    <source>
        <dbReference type="EMBL" id="EAR97914.2"/>
    </source>
</evidence>
<feature type="transmembrane region" description="Helical" evidence="1">
    <location>
        <begin position="30"/>
        <end position="51"/>
    </location>
</feature>
<feature type="transmembrane region" description="Helical" evidence="1">
    <location>
        <begin position="244"/>
        <end position="263"/>
    </location>
</feature>
<feature type="transmembrane region" description="Helical" evidence="1">
    <location>
        <begin position="278"/>
        <end position="298"/>
    </location>
</feature>
<dbReference type="PANTHER" id="PTHR22911:SF137">
    <property type="entry name" value="SOLUTE CARRIER FAMILY 35 MEMBER G2-RELATED"/>
    <property type="match status" value="1"/>
</dbReference>
<dbReference type="AlphaFoldDB" id="I7MEW2"/>
<reference evidence="3" key="1">
    <citation type="journal article" date="2006" name="PLoS Biol.">
        <title>Macronuclear genome sequence of the ciliate Tetrahymena thermophila, a model eukaryote.</title>
        <authorList>
            <person name="Eisen J.A."/>
            <person name="Coyne R.S."/>
            <person name="Wu M."/>
            <person name="Wu D."/>
            <person name="Thiagarajan M."/>
            <person name="Wortman J.R."/>
            <person name="Badger J.H."/>
            <person name="Ren Q."/>
            <person name="Amedeo P."/>
            <person name="Jones K.M."/>
            <person name="Tallon L.J."/>
            <person name="Delcher A.L."/>
            <person name="Salzberg S.L."/>
            <person name="Silva J.C."/>
            <person name="Haas B.J."/>
            <person name="Majoros W.H."/>
            <person name="Farzad M."/>
            <person name="Carlton J.M."/>
            <person name="Smith R.K. Jr."/>
            <person name="Garg J."/>
            <person name="Pearlman R.E."/>
            <person name="Karrer K.M."/>
            <person name="Sun L."/>
            <person name="Manning G."/>
            <person name="Elde N.C."/>
            <person name="Turkewitz A.P."/>
            <person name="Asai D.J."/>
            <person name="Wilkes D.E."/>
            <person name="Wang Y."/>
            <person name="Cai H."/>
            <person name="Collins K."/>
            <person name="Stewart B.A."/>
            <person name="Lee S.R."/>
            <person name="Wilamowska K."/>
            <person name="Weinberg Z."/>
            <person name="Ruzzo W.L."/>
            <person name="Wloga D."/>
            <person name="Gaertig J."/>
            <person name="Frankel J."/>
            <person name="Tsao C.-C."/>
            <person name="Gorovsky M.A."/>
            <person name="Keeling P.J."/>
            <person name="Waller R.F."/>
            <person name="Patron N.J."/>
            <person name="Cherry J.M."/>
            <person name="Stover N.A."/>
            <person name="Krieger C.J."/>
            <person name="del Toro C."/>
            <person name="Ryder H.F."/>
            <person name="Williamson S.C."/>
            <person name="Barbeau R.A."/>
            <person name="Hamilton E.P."/>
            <person name="Orias E."/>
        </authorList>
    </citation>
    <scope>NUCLEOTIDE SEQUENCE [LARGE SCALE GENOMIC DNA]</scope>
    <source>
        <strain evidence="3">SB210</strain>
    </source>
</reference>
<keyword evidence="1" id="KW-0472">Membrane</keyword>
<dbReference type="Proteomes" id="UP000009168">
    <property type="component" value="Unassembled WGS sequence"/>
</dbReference>
<feature type="transmembrane region" description="Helical" evidence="1">
    <location>
        <begin position="87"/>
        <end position="110"/>
    </location>
</feature>
<feature type="transmembrane region" description="Helical" evidence="1">
    <location>
        <begin position="147"/>
        <end position="165"/>
    </location>
</feature>
<gene>
    <name evidence="2" type="ORF">TTHERM_00283020</name>
</gene>
<dbReference type="GO" id="GO:0016020">
    <property type="term" value="C:membrane"/>
    <property type="evidence" value="ECO:0007669"/>
    <property type="project" value="TreeGrafter"/>
</dbReference>
<evidence type="ECO:0000256" key="1">
    <source>
        <dbReference type="SAM" id="Phobius"/>
    </source>
</evidence>
<dbReference type="InParanoid" id="I7MEW2"/>
<dbReference type="OrthoDB" id="306876at2759"/>
<name>I7MEW2_TETTS</name>
<keyword evidence="1" id="KW-1133">Transmembrane helix</keyword>
<feature type="transmembrane region" description="Helical" evidence="1">
    <location>
        <begin position="57"/>
        <end position="75"/>
    </location>
</feature>
<feature type="transmembrane region" description="Helical" evidence="1">
    <location>
        <begin position="334"/>
        <end position="350"/>
    </location>
</feature>
<proteinExistence type="predicted"/>
<feature type="transmembrane region" description="Helical" evidence="1">
    <location>
        <begin position="204"/>
        <end position="224"/>
    </location>
</feature>
<dbReference type="RefSeq" id="XP_001018159.2">
    <property type="nucleotide sequence ID" value="XM_001018159.2"/>
</dbReference>
<dbReference type="EMBL" id="GG662656">
    <property type="protein sequence ID" value="EAR97914.2"/>
    <property type="molecule type" value="Genomic_DNA"/>
</dbReference>
<organism evidence="2 3">
    <name type="scientific">Tetrahymena thermophila (strain SB210)</name>
    <dbReference type="NCBI Taxonomy" id="312017"/>
    <lineage>
        <taxon>Eukaryota</taxon>
        <taxon>Sar</taxon>
        <taxon>Alveolata</taxon>
        <taxon>Ciliophora</taxon>
        <taxon>Intramacronucleata</taxon>
        <taxon>Oligohymenophorea</taxon>
        <taxon>Hymenostomatida</taxon>
        <taxon>Tetrahymenina</taxon>
        <taxon>Tetrahymenidae</taxon>
        <taxon>Tetrahymena</taxon>
    </lineage>
</organism>
<protein>
    <submittedName>
        <fullName evidence="2">EamA-like transporter family protein</fullName>
    </submittedName>
</protein>